<feature type="compositionally biased region" description="Polar residues" evidence="1">
    <location>
        <begin position="47"/>
        <end position="59"/>
    </location>
</feature>
<evidence type="ECO:0000313" key="3">
    <source>
        <dbReference type="Proteomes" id="UP001396334"/>
    </source>
</evidence>
<comment type="caution">
    <text evidence="2">The sequence shown here is derived from an EMBL/GenBank/DDBJ whole genome shotgun (WGS) entry which is preliminary data.</text>
</comment>
<dbReference type="EMBL" id="JBBPBN010000035">
    <property type="protein sequence ID" value="KAK9001842.1"/>
    <property type="molecule type" value="Genomic_DNA"/>
</dbReference>
<feature type="region of interest" description="Disordered" evidence="1">
    <location>
        <begin position="47"/>
        <end position="68"/>
    </location>
</feature>
<sequence>MEECLTEAEYSLLVRVVNNSTQLVDVSIAPWRIGSSDFIALRQISAGKQSPKENSNSDKPTPPFHFPVDDRRSDWRALLRPGRFDKLLYVGVNADASHRERLVHISEPFSSIHVCVIYDKFDSFSSYG</sequence>
<protein>
    <submittedName>
        <fullName evidence="2">Uncharacterized protein</fullName>
    </submittedName>
</protein>
<dbReference type="Proteomes" id="UP001396334">
    <property type="component" value="Unassembled WGS sequence"/>
</dbReference>
<name>A0ABR2QMF0_9ROSI</name>
<gene>
    <name evidence="2" type="ORF">V6N11_024540</name>
</gene>
<evidence type="ECO:0000313" key="2">
    <source>
        <dbReference type="EMBL" id="KAK9001842.1"/>
    </source>
</evidence>
<evidence type="ECO:0000256" key="1">
    <source>
        <dbReference type="SAM" id="MobiDB-lite"/>
    </source>
</evidence>
<reference evidence="2 3" key="1">
    <citation type="journal article" date="2024" name="G3 (Bethesda)">
        <title>Genome assembly of Hibiscus sabdariffa L. provides insights into metabolisms of medicinal natural products.</title>
        <authorList>
            <person name="Kim T."/>
        </authorList>
    </citation>
    <scope>NUCLEOTIDE SEQUENCE [LARGE SCALE GENOMIC DNA]</scope>
    <source>
        <strain evidence="2">TK-2024</strain>
        <tissue evidence="2">Old leaves</tissue>
    </source>
</reference>
<organism evidence="2 3">
    <name type="scientific">Hibiscus sabdariffa</name>
    <name type="common">roselle</name>
    <dbReference type="NCBI Taxonomy" id="183260"/>
    <lineage>
        <taxon>Eukaryota</taxon>
        <taxon>Viridiplantae</taxon>
        <taxon>Streptophyta</taxon>
        <taxon>Embryophyta</taxon>
        <taxon>Tracheophyta</taxon>
        <taxon>Spermatophyta</taxon>
        <taxon>Magnoliopsida</taxon>
        <taxon>eudicotyledons</taxon>
        <taxon>Gunneridae</taxon>
        <taxon>Pentapetalae</taxon>
        <taxon>rosids</taxon>
        <taxon>malvids</taxon>
        <taxon>Malvales</taxon>
        <taxon>Malvaceae</taxon>
        <taxon>Malvoideae</taxon>
        <taxon>Hibiscus</taxon>
    </lineage>
</organism>
<proteinExistence type="predicted"/>
<keyword evidence="3" id="KW-1185">Reference proteome</keyword>
<accession>A0ABR2QMF0</accession>